<feature type="transmembrane region" description="Helical" evidence="1">
    <location>
        <begin position="20"/>
        <end position="38"/>
    </location>
</feature>
<dbReference type="Proteomes" id="UP000256329">
    <property type="component" value="Unassembled WGS sequence"/>
</dbReference>
<name>A0A3D8P211_9THEO</name>
<evidence type="ECO:0000313" key="2">
    <source>
        <dbReference type="EMBL" id="RDV82076.1"/>
    </source>
</evidence>
<reference evidence="2 3" key="1">
    <citation type="submission" date="2018-08" db="EMBL/GenBank/DDBJ databases">
        <title>Form III RuBisCO-mediated autotrophy in Thermodesulfobium bacteria.</title>
        <authorList>
            <person name="Toshchakov S.V."/>
            <person name="Kublanov I.V."/>
            <person name="Frolov E."/>
            <person name="Bonch-Osmolovskaya E.A."/>
            <person name="Tourova T.P."/>
            <person name="Chernych N.A."/>
            <person name="Lebedinsky A.V."/>
        </authorList>
    </citation>
    <scope>NUCLEOTIDE SEQUENCE [LARGE SCALE GENOMIC DNA]</scope>
    <source>
        <strain evidence="2 3">SR</strain>
    </source>
</reference>
<keyword evidence="1" id="KW-0472">Membrane</keyword>
<dbReference type="EMBL" id="QSLN01000013">
    <property type="protein sequence ID" value="RDV82076.1"/>
    <property type="molecule type" value="Genomic_DNA"/>
</dbReference>
<feature type="transmembrane region" description="Helical" evidence="1">
    <location>
        <begin position="114"/>
        <end position="133"/>
    </location>
</feature>
<dbReference type="PANTHER" id="PTHR37422">
    <property type="entry name" value="TEICHURONIC ACID BIOSYNTHESIS PROTEIN TUAE"/>
    <property type="match status" value="1"/>
</dbReference>
<protein>
    <recommendedName>
        <fullName evidence="4">O-antigen ligase domain-containing protein</fullName>
    </recommendedName>
</protein>
<evidence type="ECO:0008006" key="4">
    <source>
        <dbReference type="Google" id="ProtNLM"/>
    </source>
</evidence>
<feature type="transmembrane region" description="Helical" evidence="1">
    <location>
        <begin position="251"/>
        <end position="271"/>
    </location>
</feature>
<evidence type="ECO:0000256" key="1">
    <source>
        <dbReference type="SAM" id="Phobius"/>
    </source>
</evidence>
<feature type="transmembrane region" description="Helical" evidence="1">
    <location>
        <begin position="365"/>
        <end position="392"/>
    </location>
</feature>
<keyword evidence="3" id="KW-1185">Reference proteome</keyword>
<keyword evidence="1" id="KW-0812">Transmembrane</keyword>
<feature type="transmembrane region" description="Helical" evidence="1">
    <location>
        <begin position="145"/>
        <end position="164"/>
    </location>
</feature>
<feature type="transmembrane region" description="Helical" evidence="1">
    <location>
        <begin position="328"/>
        <end position="353"/>
    </location>
</feature>
<dbReference type="AlphaFoldDB" id="A0A3D8P211"/>
<comment type="caution">
    <text evidence="2">The sequence shown here is derived from an EMBL/GenBank/DDBJ whole genome shotgun (WGS) entry which is preliminary data.</text>
</comment>
<evidence type="ECO:0000313" key="3">
    <source>
        <dbReference type="Proteomes" id="UP000256329"/>
    </source>
</evidence>
<accession>A0A3D8P211</accession>
<feature type="transmembrane region" description="Helical" evidence="1">
    <location>
        <begin position="50"/>
        <end position="72"/>
    </location>
</feature>
<proteinExistence type="predicted"/>
<feature type="transmembrane region" description="Helical" evidence="1">
    <location>
        <begin position="84"/>
        <end position="102"/>
    </location>
</feature>
<sequence length="419" mass="46789">MPDVIKRLCPLRERLFKLDAAELLLVSFCFLFPLLVIPHPVTFRDGWLDYFYAPRFLFLGLASFLALLVLLWRRVRLRLARPSLPFLFLFLFLLAALVATALAPFPRLAWTGAAFRYTGLATYLLCVPLLLLAAVHGRPERPLRALTLAAALCSLLALAQLLGFNPVPHEPYRRGMTAYATLGSAENLGFFLGFAFPGALWLSLARRRWWLAPAVLVYLGLLLTLDWPAVLGALAGALCLARRRPLRLKELWPALPFALVTLLFFPALKLTPLAQRVGWLRLDQFWDVWKRVVLLCKHCWAWGLGPDHLTVVVQRMPWLGFWDKTPNLYLETAVTMGAFALVFYLAFLITSLWGQRDGVGAMGVAYLVTGLFHSEILPVMPLFWVVLGFVLARRGVLLAGAEEAKGCPEAGLASPGSSL</sequence>
<dbReference type="PANTHER" id="PTHR37422:SF13">
    <property type="entry name" value="LIPOPOLYSACCHARIDE BIOSYNTHESIS PROTEIN PA4999-RELATED"/>
    <property type="match status" value="1"/>
</dbReference>
<dbReference type="RefSeq" id="WP_115793064.1">
    <property type="nucleotide sequence ID" value="NZ_QSLN01000013.1"/>
</dbReference>
<gene>
    <name evidence="2" type="ORF">DXX99_08485</name>
</gene>
<feature type="transmembrane region" description="Helical" evidence="1">
    <location>
        <begin position="209"/>
        <end position="231"/>
    </location>
</feature>
<feature type="transmembrane region" description="Helical" evidence="1">
    <location>
        <begin position="176"/>
        <end position="202"/>
    </location>
</feature>
<organism evidence="2 3">
    <name type="scientific">Ammonifex thiophilus</name>
    <dbReference type="NCBI Taxonomy" id="444093"/>
    <lineage>
        <taxon>Bacteria</taxon>
        <taxon>Bacillati</taxon>
        <taxon>Bacillota</taxon>
        <taxon>Clostridia</taxon>
        <taxon>Thermoanaerobacterales</taxon>
        <taxon>Thermoanaerobacteraceae</taxon>
        <taxon>Ammonifex</taxon>
    </lineage>
</organism>
<dbReference type="InterPro" id="IPR051533">
    <property type="entry name" value="WaaL-like"/>
</dbReference>
<dbReference type="OrthoDB" id="1762823at2"/>
<keyword evidence="1" id="KW-1133">Transmembrane helix</keyword>